<name>A0A7I8XPW1_BURXY</name>
<proteinExistence type="predicted"/>
<dbReference type="EMBL" id="CAJFCV020000005">
    <property type="protein sequence ID" value="CAG9126792.1"/>
    <property type="molecule type" value="Genomic_DNA"/>
</dbReference>
<evidence type="ECO:0000256" key="2">
    <source>
        <dbReference type="SAM" id="SignalP"/>
    </source>
</evidence>
<keyword evidence="4" id="KW-1185">Reference proteome</keyword>
<dbReference type="Proteomes" id="UP000659654">
    <property type="component" value="Unassembled WGS sequence"/>
</dbReference>
<protein>
    <submittedName>
        <fullName evidence="3">(pine wood nematode) hypothetical protein</fullName>
    </submittedName>
</protein>
<gene>
    <name evidence="3" type="ORF">BXYJ_LOCUS13270</name>
</gene>
<evidence type="ECO:0000313" key="4">
    <source>
        <dbReference type="Proteomes" id="UP000659654"/>
    </source>
</evidence>
<dbReference type="Proteomes" id="UP000582659">
    <property type="component" value="Unassembled WGS sequence"/>
</dbReference>
<feature type="chain" id="PRO_5035412649" evidence="2">
    <location>
        <begin position="20"/>
        <end position="213"/>
    </location>
</feature>
<keyword evidence="1" id="KW-0472">Membrane</keyword>
<dbReference type="SMR" id="A0A7I8XPW1"/>
<evidence type="ECO:0000313" key="3">
    <source>
        <dbReference type="EMBL" id="CAD5233179.1"/>
    </source>
</evidence>
<keyword evidence="1" id="KW-0812">Transmembrane</keyword>
<organism evidence="3 4">
    <name type="scientific">Bursaphelenchus xylophilus</name>
    <name type="common">Pinewood nematode worm</name>
    <name type="synonym">Aphelenchoides xylophilus</name>
    <dbReference type="NCBI Taxonomy" id="6326"/>
    <lineage>
        <taxon>Eukaryota</taxon>
        <taxon>Metazoa</taxon>
        <taxon>Ecdysozoa</taxon>
        <taxon>Nematoda</taxon>
        <taxon>Chromadorea</taxon>
        <taxon>Rhabditida</taxon>
        <taxon>Tylenchina</taxon>
        <taxon>Tylenchomorpha</taxon>
        <taxon>Aphelenchoidea</taxon>
        <taxon>Aphelenchoididae</taxon>
        <taxon>Bursaphelenchus</taxon>
    </lineage>
</organism>
<evidence type="ECO:0000256" key="1">
    <source>
        <dbReference type="SAM" id="Phobius"/>
    </source>
</evidence>
<dbReference type="AlphaFoldDB" id="A0A7I8XPW1"/>
<feature type="signal peptide" evidence="2">
    <location>
        <begin position="1"/>
        <end position="19"/>
    </location>
</feature>
<keyword evidence="2" id="KW-0732">Signal</keyword>
<sequence>MRSLVLVLLFLSIFTLAWTNQISMDQLELKAGTCKVKRCERDCRRVGFKYGYCSKINRCTCRSKKLLPGFLNMGGFQLTATMSTPPNLTGMMLNGPKIIVVNMVMNMTGIIATMGSMALPKAINPTGREKVGMITDIKVDSRKEMFMVMRDMEAMPLRMDTMVDTMAMMKITIMDIVTMGMLMALFIKPLQFTNQLINKATKKFVHKIPITYD</sequence>
<reference evidence="3" key="1">
    <citation type="submission" date="2020-09" db="EMBL/GenBank/DDBJ databases">
        <authorList>
            <person name="Kikuchi T."/>
        </authorList>
    </citation>
    <scope>NUCLEOTIDE SEQUENCE</scope>
    <source>
        <strain evidence="3">Ka4C1</strain>
    </source>
</reference>
<comment type="caution">
    <text evidence="3">The sequence shown here is derived from an EMBL/GenBank/DDBJ whole genome shotgun (WGS) entry which is preliminary data.</text>
</comment>
<keyword evidence="1" id="KW-1133">Transmembrane helix</keyword>
<accession>A0A7I8XPW1</accession>
<feature type="transmembrane region" description="Helical" evidence="1">
    <location>
        <begin position="98"/>
        <end position="119"/>
    </location>
</feature>
<feature type="transmembrane region" description="Helical" evidence="1">
    <location>
        <begin position="167"/>
        <end position="187"/>
    </location>
</feature>
<dbReference type="EMBL" id="CAJFDI010000005">
    <property type="protein sequence ID" value="CAD5233179.1"/>
    <property type="molecule type" value="Genomic_DNA"/>
</dbReference>